<dbReference type="OrthoDB" id="118383at2759"/>
<dbReference type="AlphaFoldDB" id="A0A3F2RQR8"/>
<dbReference type="Proteomes" id="UP000277300">
    <property type="component" value="Unassembled WGS sequence"/>
</dbReference>
<gene>
    <name evidence="1" type="ORF">BBP00_00004825</name>
</gene>
<reference evidence="1 2" key="1">
    <citation type="submission" date="2018-07" db="EMBL/GenBank/DDBJ databases">
        <title>Genome sequencing of oomycete isolates from Chile give support for New Zealand origin for Phytophthora kernoviae and make available the first Nothophytophthora sp. genome.</title>
        <authorList>
            <person name="Studholme D.J."/>
            <person name="Sanfuentes E."/>
            <person name="Panda P."/>
            <person name="Hill R."/>
            <person name="Sambles C."/>
            <person name="Grant M."/>
            <person name="Williams N.M."/>
            <person name="Mcdougal R.L."/>
        </authorList>
    </citation>
    <scope>NUCLEOTIDE SEQUENCE [LARGE SCALE GENOMIC DNA]</scope>
    <source>
        <strain evidence="1">Chile6</strain>
    </source>
</reference>
<name>A0A3F2RQR8_9STRA</name>
<organism evidence="1 2">
    <name type="scientific">Phytophthora kernoviae</name>
    <dbReference type="NCBI Taxonomy" id="325452"/>
    <lineage>
        <taxon>Eukaryota</taxon>
        <taxon>Sar</taxon>
        <taxon>Stramenopiles</taxon>
        <taxon>Oomycota</taxon>
        <taxon>Peronosporomycetes</taxon>
        <taxon>Peronosporales</taxon>
        <taxon>Peronosporaceae</taxon>
        <taxon>Phytophthora</taxon>
    </lineage>
</organism>
<accession>A0A3F2RQR8</accession>
<evidence type="ECO:0000313" key="2">
    <source>
        <dbReference type="Proteomes" id="UP000277300"/>
    </source>
</evidence>
<protein>
    <submittedName>
        <fullName evidence="1">Uncharacterized protein</fullName>
    </submittedName>
</protein>
<evidence type="ECO:0000313" key="1">
    <source>
        <dbReference type="EMBL" id="RLN62348.1"/>
    </source>
</evidence>
<dbReference type="EMBL" id="MBDO02000125">
    <property type="protein sequence ID" value="RLN62348.1"/>
    <property type="molecule type" value="Genomic_DNA"/>
</dbReference>
<comment type="caution">
    <text evidence="1">The sequence shown here is derived from an EMBL/GenBank/DDBJ whole genome shotgun (WGS) entry which is preliminary data.</text>
</comment>
<sequence length="117" mass="12910">MAPNVRDGDMFGVEALLKNRRLLAVYFKGIQVDLDRLEIVADNSLIATTTTTIKISEKTLQRVFPHLNSDGNGGAQGGEWSPLTTRLLGQQIIMRDNLEDVSKVFEGALVTPDGRLR</sequence>
<proteinExistence type="predicted"/>